<evidence type="ECO:0000256" key="3">
    <source>
        <dbReference type="ARBA" id="ARBA00022692"/>
    </source>
</evidence>
<feature type="transmembrane region" description="Helical" evidence="7">
    <location>
        <begin position="365"/>
        <end position="383"/>
    </location>
</feature>
<keyword evidence="5 7" id="KW-0472">Membrane</keyword>
<dbReference type="InterPro" id="IPR006876">
    <property type="entry name" value="LMBR1-like_membr_prot"/>
</dbReference>
<evidence type="ECO:0000313" key="8">
    <source>
        <dbReference type="EMBL" id="CDW57063.1"/>
    </source>
</evidence>
<feature type="transmembrane region" description="Helical" evidence="7">
    <location>
        <begin position="32"/>
        <end position="52"/>
    </location>
</feature>
<dbReference type="AlphaFoldDB" id="A0A077ZC10"/>
<sequence length="654" mass="75141">MGVTSLVLELLIVFVIVLMVLHQYGDWKRQHVVVSLSTIVAWYFAFVIVFLLPLDVVLTFHRLCVIHYNSTLNKTHQANPCHPPSSYMFGNALPVLWRVVYWTSQLLTWIVLPLMQSYSNAGEFTPVGKLKRALINNAAYYGTYLIVFTFLLIYATISGHIPSGENLKTICIAASNTWGMFWLVLLLGYGLVEVPRNVWLSSLDGFSLRKAYFRLGKLSIEKNDAEEAVKEAYRDTTAAHAALRNCPERGPLVKVILQKFPETIVTKLMKSSDFEVSGADYAGADIKSLANLHKRSIRSLQDYNRSVAQWDALMASALRREDIFESEKNPQRELVMSSVVVDRSFSALLCSPRIRWYWECKLRRYVLRAIAIFMCIMTGFIVWSESTFFSLHPPLSLAALFVHLAAVNQDYVFIEVFSIITIMYLCLCAYYTVFRLKVYRYYHLDSHHHTDENSLLFSAILFCRLTPPMCLNFLGLIHMDAHVTKDLMLETETAYTAIMGHLDVIEAIAGSFNIYFPMAIILLCMCTYFRLGTRLLHFIGFEQFMENDDITADFVVSGKALVLAERNQAQRELNRESRDQFWRSKLADRYSGSKQESNADRESVPDQSRIFYNDRRSILDQEETVRRNIFDSNDRWRQSYGTPQSPPAGIFDDL</sequence>
<keyword evidence="9" id="KW-1185">Reference proteome</keyword>
<comment type="similarity">
    <text evidence="2">Belongs to the LIMR family.</text>
</comment>
<evidence type="ECO:0000256" key="1">
    <source>
        <dbReference type="ARBA" id="ARBA00004141"/>
    </source>
</evidence>
<evidence type="ECO:0000256" key="6">
    <source>
        <dbReference type="SAM" id="MobiDB-lite"/>
    </source>
</evidence>
<dbReference type="InterPro" id="IPR051584">
    <property type="entry name" value="GPCR-associated_LMBR1"/>
</dbReference>
<feature type="region of interest" description="Disordered" evidence="6">
    <location>
        <begin position="635"/>
        <end position="654"/>
    </location>
</feature>
<reference evidence="8" key="1">
    <citation type="submission" date="2014-01" db="EMBL/GenBank/DDBJ databases">
        <authorList>
            <person name="Aslett M."/>
        </authorList>
    </citation>
    <scope>NUCLEOTIDE SEQUENCE</scope>
</reference>
<reference evidence="8" key="2">
    <citation type="submission" date="2014-03" db="EMBL/GenBank/DDBJ databases">
        <title>The whipworm genome and dual-species transcriptomics of an intimate host-pathogen interaction.</title>
        <authorList>
            <person name="Foth B.J."/>
            <person name="Tsai I.J."/>
            <person name="Reid A.J."/>
            <person name="Bancroft A.J."/>
            <person name="Nichol S."/>
            <person name="Tracey A."/>
            <person name="Holroyd N."/>
            <person name="Cotton J.A."/>
            <person name="Stanley E.J."/>
            <person name="Zarowiecki M."/>
            <person name="Liu J.Z."/>
            <person name="Huckvale T."/>
            <person name="Cooper P.J."/>
            <person name="Grencis R.K."/>
            <person name="Berriman M."/>
        </authorList>
    </citation>
    <scope>NUCLEOTIDE SEQUENCE [LARGE SCALE GENOMIC DNA]</scope>
</reference>
<evidence type="ECO:0000256" key="5">
    <source>
        <dbReference type="ARBA" id="ARBA00023136"/>
    </source>
</evidence>
<dbReference type="Pfam" id="PF04791">
    <property type="entry name" value="LMBR1"/>
    <property type="match status" value="1"/>
</dbReference>
<accession>A0A077ZC10</accession>
<dbReference type="GO" id="GO:0016020">
    <property type="term" value="C:membrane"/>
    <property type="evidence" value="ECO:0007669"/>
    <property type="project" value="UniProtKB-SubCell"/>
</dbReference>
<evidence type="ECO:0000256" key="7">
    <source>
        <dbReference type="SAM" id="Phobius"/>
    </source>
</evidence>
<organism evidence="8 9">
    <name type="scientific">Trichuris trichiura</name>
    <name type="common">Whipworm</name>
    <name type="synonym">Trichocephalus trichiurus</name>
    <dbReference type="NCBI Taxonomy" id="36087"/>
    <lineage>
        <taxon>Eukaryota</taxon>
        <taxon>Metazoa</taxon>
        <taxon>Ecdysozoa</taxon>
        <taxon>Nematoda</taxon>
        <taxon>Enoplea</taxon>
        <taxon>Dorylaimia</taxon>
        <taxon>Trichinellida</taxon>
        <taxon>Trichuridae</taxon>
        <taxon>Trichuris</taxon>
    </lineage>
</organism>
<dbReference type="PANTHER" id="PTHR21355">
    <property type="entry name" value="G-PROTEIN COUPLED RECEPTOR-ASSOCIATED PROTEIN LMBRD2"/>
    <property type="match status" value="1"/>
</dbReference>
<keyword evidence="3 7" id="KW-0812">Transmembrane</keyword>
<dbReference type="EMBL" id="HG806113">
    <property type="protein sequence ID" value="CDW57063.1"/>
    <property type="molecule type" value="Genomic_DNA"/>
</dbReference>
<feature type="transmembrane region" description="Helical" evidence="7">
    <location>
        <begin position="6"/>
        <end position="25"/>
    </location>
</feature>
<evidence type="ECO:0000313" key="9">
    <source>
        <dbReference type="Proteomes" id="UP000030665"/>
    </source>
</evidence>
<dbReference type="STRING" id="36087.A0A077ZC10"/>
<gene>
    <name evidence="8" type="ORF">TTRE_0000534801</name>
</gene>
<feature type="transmembrane region" description="Helical" evidence="7">
    <location>
        <begin position="512"/>
        <end position="531"/>
    </location>
</feature>
<feature type="transmembrane region" description="Helical" evidence="7">
    <location>
        <begin position="455"/>
        <end position="479"/>
    </location>
</feature>
<proteinExistence type="inferred from homology"/>
<dbReference type="OrthoDB" id="203099at2759"/>
<feature type="transmembrane region" description="Helical" evidence="7">
    <location>
        <begin position="139"/>
        <end position="161"/>
    </location>
</feature>
<feature type="transmembrane region" description="Helical" evidence="7">
    <location>
        <begin position="411"/>
        <end position="434"/>
    </location>
</feature>
<name>A0A077ZC10_TRITR</name>
<dbReference type="Proteomes" id="UP000030665">
    <property type="component" value="Unassembled WGS sequence"/>
</dbReference>
<comment type="subcellular location">
    <subcellularLocation>
        <location evidence="1">Membrane</location>
        <topology evidence="1">Multi-pass membrane protein</topology>
    </subcellularLocation>
</comment>
<protein>
    <submittedName>
        <fullName evidence="8">LMBR1 domain containing protein</fullName>
    </submittedName>
</protein>
<keyword evidence="4 7" id="KW-1133">Transmembrane helix</keyword>
<dbReference type="PANTHER" id="PTHR21355:SF0">
    <property type="entry name" value="G-PROTEIN COUPLED RECEPTOR-ASSOCIATED PROTEIN LMBRD2"/>
    <property type="match status" value="1"/>
</dbReference>
<feature type="transmembrane region" description="Helical" evidence="7">
    <location>
        <begin position="167"/>
        <end position="192"/>
    </location>
</feature>
<evidence type="ECO:0000256" key="2">
    <source>
        <dbReference type="ARBA" id="ARBA00010487"/>
    </source>
</evidence>
<evidence type="ECO:0000256" key="4">
    <source>
        <dbReference type="ARBA" id="ARBA00022989"/>
    </source>
</evidence>